<feature type="transmembrane region" description="Helical" evidence="6">
    <location>
        <begin position="314"/>
        <end position="335"/>
    </location>
</feature>
<dbReference type="WBParaSite" id="Minc3s01198g21634">
    <property type="protein sequence ID" value="Minc3s01198g21634"/>
    <property type="gene ID" value="Minc3s01198g21634"/>
</dbReference>
<dbReference type="PANTHER" id="PTHR10981">
    <property type="entry name" value="BATTENIN"/>
    <property type="match status" value="1"/>
</dbReference>
<feature type="transmembrane region" description="Helical" evidence="6">
    <location>
        <begin position="14"/>
        <end position="34"/>
    </location>
</feature>
<keyword evidence="5 6" id="KW-0472">Membrane</keyword>
<dbReference type="Proteomes" id="UP000887563">
    <property type="component" value="Unplaced"/>
</dbReference>
<reference evidence="8" key="1">
    <citation type="submission" date="2022-11" db="UniProtKB">
        <authorList>
            <consortium name="WormBaseParasite"/>
        </authorList>
    </citation>
    <scope>IDENTIFICATION</scope>
</reference>
<comment type="subcellular location">
    <subcellularLocation>
        <location evidence="1">Endomembrane system</location>
        <topology evidence="1">Multi-pass membrane protein</topology>
    </subcellularLocation>
    <subcellularLocation>
        <location evidence="6">Lysosome membrane</location>
        <topology evidence="6">Multi-pass membrane protein</topology>
    </subcellularLocation>
</comment>
<accession>A0A914M2G7</accession>
<keyword evidence="3 6" id="KW-0812">Transmembrane</keyword>
<evidence type="ECO:0000256" key="1">
    <source>
        <dbReference type="ARBA" id="ARBA00004127"/>
    </source>
</evidence>
<dbReference type="InterPro" id="IPR003492">
    <property type="entry name" value="Battenin_disease_Cln3"/>
</dbReference>
<feature type="transmembrane region" description="Helical" evidence="6">
    <location>
        <begin position="128"/>
        <end position="148"/>
    </location>
</feature>
<dbReference type="AlphaFoldDB" id="A0A914M2G7"/>
<keyword evidence="6" id="KW-0458">Lysosome</keyword>
<feature type="transmembrane region" description="Helical" evidence="6">
    <location>
        <begin position="101"/>
        <end position="121"/>
    </location>
</feature>
<feature type="transmembrane region" description="Helical" evidence="6">
    <location>
        <begin position="190"/>
        <end position="209"/>
    </location>
</feature>
<proteinExistence type="inferred from homology"/>
<sequence length="417" mass="46769">MGVEKRENNVRDLIAFWIFGLANNFAYVIMLSAADDIIKSQHTHKPQHANKTNISNKCIENIGNPRCEKYMSTGAVLLADILPAMVIKYTMPFFMNRIPFGFRHLLVCLLQASSYLVVAFSPNIQISLFGVVLAALGSGLGEICYLALSSHYSKSTIASWSSGTGGAGIAGALAYAILTEPKFFDMSPRNALLVMLIVPIIFAITYWTLLTPVLTVHRINLFKISTWIVPVQNIKEKENLKIGEEEYDNKAYTHNFTFRDKLKIIYPLLKYMVPLSFVYFAEYLINSGLHQLMHFDCSHGFGLSLESQFRWYMALYQSGVFFSRTSCLNLAIFLIQSINQFIPHIGIIFILTFIEGIFGGASYANTFDRIHKEASSQTREFSLSIASTGDSIGISLAGFGSIIVHNYICKLYPIIYP</sequence>
<evidence type="ECO:0000313" key="7">
    <source>
        <dbReference type="Proteomes" id="UP000887563"/>
    </source>
</evidence>
<dbReference type="SUPFAM" id="SSF103473">
    <property type="entry name" value="MFS general substrate transporter"/>
    <property type="match status" value="1"/>
</dbReference>
<dbReference type="PANTHER" id="PTHR10981:SF8">
    <property type="entry name" value="BATTENIN"/>
    <property type="match status" value="1"/>
</dbReference>
<dbReference type="GO" id="GO:0012505">
    <property type="term" value="C:endomembrane system"/>
    <property type="evidence" value="ECO:0007669"/>
    <property type="project" value="UniProtKB-SubCell"/>
</dbReference>
<dbReference type="GO" id="GO:0007040">
    <property type="term" value="P:lysosome organization"/>
    <property type="evidence" value="ECO:0007669"/>
    <property type="project" value="TreeGrafter"/>
</dbReference>
<dbReference type="Pfam" id="PF02487">
    <property type="entry name" value="CLN3"/>
    <property type="match status" value="1"/>
</dbReference>
<feature type="transmembrane region" description="Helical" evidence="6">
    <location>
        <begin position="341"/>
        <end position="364"/>
    </location>
</feature>
<dbReference type="GO" id="GO:0051453">
    <property type="term" value="P:regulation of intracellular pH"/>
    <property type="evidence" value="ECO:0007669"/>
    <property type="project" value="TreeGrafter"/>
</dbReference>
<feature type="transmembrane region" description="Helical" evidence="6">
    <location>
        <begin position="75"/>
        <end position="95"/>
    </location>
</feature>
<evidence type="ECO:0000313" key="8">
    <source>
        <dbReference type="WBParaSite" id="Minc3s01198g21634"/>
    </source>
</evidence>
<name>A0A914M2G7_MELIC</name>
<keyword evidence="7" id="KW-1185">Reference proteome</keyword>
<organism evidence="7 8">
    <name type="scientific">Meloidogyne incognita</name>
    <name type="common">Southern root-knot nematode worm</name>
    <name type="synonym">Oxyuris incognita</name>
    <dbReference type="NCBI Taxonomy" id="6306"/>
    <lineage>
        <taxon>Eukaryota</taxon>
        <taxon>Metazoa</taxon>
        <taxon>Ecdysozoa</taxon>
        <taxon>Nematoda</taxon>
        <taxon>Chromadorea</taxon>
        <taxon>Rhabditida</taxon>
        <taxon>Tylenchina</taxon>
        <taxon>Tylenchomorpha</taxon>
        <taxon>Tylenchoidea</taxon>
        <taxon>Meloidogynidae</taxon>
        <taxon>Meloidogyninae</taxon>
        <taxon>Meloidogyne</taxon>
        <taxon>Meloidogyne incognita group</taxon>
    </lineage>
</organism>
<keyword evidence="4 6" id="KW-1133">Transmembrane helix</keyword>
<dbReference type="GO" id="GO:0005765">
    <property type="term" value="C:lysosomal membrane"/>
    <property type="evidence" value="ECO:0007669"/>
    <property type="project" value="UniProtKB-SubCell"/>
</dbReference>
<evidence type="ECO:0000256" key="4">
    <source>
        <dbReference type="ARBA" id="ARBA00022989"/>
    </source>
</evidence>
<feature type="transmembrane region" description="Helical" evidence="6">
    <location>
        <begin position="264"/>
        <end position="285"/>
    </location>
</feature>
<comment type="similarity">
    <text evidence="2 6">Belongs to the battenin family.</text>
</comment>
<evidence type="ECO:0000256" key="6">
    <source>
        <dbReference type="RuleBase" id="RU361113"/>
    </source>
</evidence>
<feature type="transmembrane region" description="Helical" evidence="6">
    <location>
        <begin position="160"/>
        <end position="178"/>
    </location>
</feature>
<evidence type="ECO:0000256" key="3">
    <source>
        <dbReference type="ARBA" id="ARBA00022692"/>
    </source>
</evidence>
<dbReference type="InterPro" id="IPR036259">
    <property type="entry name" value="MFS_trans_sf"/>
</dbReference>
<dbReference type="PRINTS" id="PR01315">
    <property type="entry name" value="BATTENIN"/>
</dbReference>
<protein>
    <recommendedName>
        <fullName evidence="6">Battenin</fullName>
    </recommendedName>
</protein>
<dbReference type="PIRSF" id="PIRSF015974">
    <property type="entry name" value="CLN3_BTN1"/>
    <property type="match status" value="1"/>
</dbReference>
<evidence type="ECO:0000256" key="5">
    <source>
        <dbReference type="ARBA" id="ARBA00023136"/>
    </source>
</evidence>
<evidence type="ECO:0000256" key="2">
    <source>
        <dbReference type="ARBA" id="ARBA00007467"/>
    </source>
</evidence>
<dbReference type="InterPro" id="IPR018460">
    <property type="entry name" value="Battenin_disease_Cln3_subgr"/>
</dbReference>